<dbReference type="KEGG" id="fls:GLV81_08260"/>
<dbReference type="PROSITE" id="PS51257">
    <property type="entry name" value="PROKAR_LIPOPROTEIN"/>
    <property type="match status" value="1"/>
</dbReference>
<protein>
    <submittedName>
        <fullName evidence="2">Uncharacterized protein</fullName>
    </submittedName>
</protein>
<gene>
    <name evidence="2" type="ORF">GLV81_08260</name>
</gene>
<evidence type="ECO:0000313" key="2">
    <source>
        <dbReference type="EMBL" id="QGW28092.1"/>
    </source>
</evidence>
<feature type="signal peptide" evidence="1">
    <location>
        <begin position="1"/>
        <end position="20"/>
    </location>
</feature>
<accession>A0A6I6GME6</accession>
<sequence>MKTNCFILLMFLLGSMAISSCGSKNIDMSSPALADYFPMQAGKYITYRIDSTLLTQFGADTTVRSYRVRDTYDAEITDNLGRKAWRVFRSISNLAGTSAYIPNNTFSATPVGEDWVEWNENNLRFMKLRFPIQEGFMWKGNSFIDATSINSPVRYLADWEYGYQNVGQPFTVGGKTFANTITVLQRDEVLPEGPFNASFYKQWNYSIEVYAEGIGLVYKNFDHKVWQPPVPPPDSRAGYWEDGSYRIVLTYIDHN</sequence>
<organism evidence="2 3">
    <name type="scientific">Phnomibacter ginsenosidimutans</name>
    <dbReference type="NCBI Taxonomy" id="2676868"/>
    <lineage>
        <taxon>Bacteria</taxon>
        <taxon>Pseudomonadati</taxon>
        <taxon>Bacteroidota</taxon>
        <taxon>Chitinophagia</taxon>
        <taxon>Chitinophagales</taxon>
        <taxon>Chitinophagaceae</taxon>
        <taxon>Phnomibacter</taxon>
    </lineage>
</organism>
<proteinExistence type="predicted"/>
<evidence type="ECO:0000256" key="1">
    <source>
        <dbReference type="SAM" id="SignalP"/>
    </source>
</evidence>
<name>A0A6I6GME6_9BACT</name>
<dbReference type="AlphaFoldDB" id="A0A6I6GME6"/>
<keyword evidence="3" id="KW-1185">Reference proteome</keyword>
<reference evidence="2 3" key="1">
    <citation type="submission" date="2019-11" db="EMBL/GenBank/DDBJ databases">
        <authorList>
            <person name="Im W.T."/>
        </authorList>
    </citation>
    <scope>NUCLEOTIDE SEQUENCE [LARGE SCALE GENOMIC DNA]</scope>
    <source>
        <strain evidence="2 3">SB-02</strain>
    </source>
</reference>
<dbReference type="Proteomes" id="UP000426027">
    <property type="component" value="Chromosome"/>
</dbReference>
<dbReference type="RefSeq" id="WP_157478451.1">
    <property type="nucleotide sequence ID" value="NZ_CP046566.1"/>
</dbReference>
<keyword evidence="1" id="KW-0732">Signal</keyword>
<feature type="chain" id="PRO_5026116463" evidence="1">
    <location>
        <begin position="21"/>
        <end position="255"/>
    </location>
</feature>
<dbReference type="EMBL" id="CP046566">
    <property type="protein sequence ID" value="QGW28092.1"/>
    <property type="molecule type" value="Genomic_DNA"/>
</dbReference>
<evidence type="ECO:0000313" key="3">
    <source>
        <dbReference type="Proteomes" id="UP000426027"/>
    </source>
</evidence>